<dbReference type="EMBL" id="CAWUPB010001173">
    <property type="protein sequence ID" value="CAK7346605.1"/>
    <property type="molecule type" value="Genomic_DNA"/>
</dbReference>
<organism evidence="4 5">
    <name type="scientific">Dovyalis caffra</name>
    <dbReference type="NCBI Taxonomy" id="77055"/>
    <lineage>
        <taxon>Eukaryota</taxon>
        <taxon>Viridiplantae</taxon>
        <taxon>Streptophyta</taxon>
        <taxon>Embryophyta</taxon>
        <taxon>Tracheophyta</taxon>
        <taxon>Spermatophyta</taxon>
        <taxon>Magnoliopsida</taxon>
        <taxon>eudicotyledons</taxon>
        <taxon>Gunneridae</taxon>
        <taxon>Pentapetalae</taxon>
        <taxon>rosids</taxon>
        <taxon>fabids</taxon>
        <taxon>Malpighiales</taxon>
        <taxon>Salicaceae</taxon>
        <taxon>Flacourtieae</taxon>
        <taxon>Dovyalis</taxon>
    </lineage>
</organism>
<comment type="caution">
    <text evidence="4">The sequence shown here is derived from an EMBL/GenBank/DDBJ whole genome shotgun (WGS) entry which is preliminary data.</text>
</comment>
<dbReference type="Pfam" id="PF13812">
    <property type="entry name" value="PPR_3"/>
    <property type="match status" value="1"/>
</dbReference>
<name>A0AAV1S6L7_9ROSI</name>
<evidence type="ECO:0000313" key="5">
    <source>
        <dbReference type="Proteomes" id="UP001314170"/>
    </source>
</evidence>
<protein>
    <recommendedName>
        <fullName evidence="6">Pentatricopeptide repeat-containing protein</fullName>
    </recommendedName>
</protein>
<dbReference type="PROSITE" id="PS51375">
    <property type="entry name" value="PPR"/>
    <property type="match status" value="3"/>
</dbReference>
<comment type="similarity">
    <text evidence="1">Belongs to the PPR family. P subfamily.</text>
</comment>
<dbReference type="InterPro" id="IPR002885">
    <property type="entry name" value="PPR_rpt"/>
</dbReference>
<dbReference type="PANTHER" id="PTHR45717">
    <property type="entry name" value="OS12G0527900 PROTEIN"/>
    <property type="match status" value="1"/>
</dbReference>
<dbReference type="Proteomes" id="UP001314170">
    <property type="component" value="Unassembled WGS sequence"/>
</dbReference>
<dbReference type="AlphaFoldDB" id="A0AAV1S6L7"/>
<dbReference type="Gene3D" id="1.25.40.10">
    <property type="entry name" value="Tetratricopeptide repeat domain"/>
    <property type="match status" value="3"/>
</dbReference>
<accession>A0AAV1S6L7</accession>
<evidence type="ECO:0000256" key="3">
    <source>
        <dbReference type="PROSITE-ProRule" id="PRU00708"/>
    </source>
</evidence>
<sequence>MLMRCVRGTLAAAARQFSAAAAAEKAVVSGGAGKKSGGGDTLGRRLFSLTYGKRSAVIAIRKWKEEGHTVRKYELNRIVRELRKLKRYKHALEVCEWMTKQHDMKLLPGDYAVHLDLIAKIRGLSSAEKFLEDIPDKMRDYQTCSALLHAYVQNKSISKAEALMEKMSECGFLRNALPYNHMLSVYVANGQFEKVAEIIQELKRKASPDLVTYNMWLTACASQNDVETAEKVFMELKKTKLDPDWVTYSTLTNLYIKKECLEKAAYTLKEVEKRASKKNRVAYSSLLSLHANMKDKDGLHRIWNKMKSIFNKMNDAEYNSMISSLVRLGEFEGAENIYNEWESVSGTRDSRISNIVLASYINRNQMEDAEKFCQRMVQKSITPCYTTWELLTCGHLKKKQMEKVLEYFKKATSSVRKWTPDKRLIGDISKNLEEQGNIEGAEQLLVILRDAGHVSTVIYNSLLRTYAKAGKMPVIIEERMQKDNVELDEETRKLIQTTSTMCVSEVSSLPILK</sequence>
<dbReference type="Pfam" id="PF01535">
    <property type="entry name" value="PPR"/>
    <property type="match status" value="3"/>
</dbReference>
<dbReference type="SUPFAM" id="SSF81901">
    <property type="entry name" value="HCP-like"/>
    <property type="match status" value="1"/>
</dbReference>
<evidence type="ECO:0000313" key="4">
    <source>
        <dbReference type="EMBL" id="CAK7346605.1"/>
    </source>
</evidence>
<dbReference type="GO" id="GO:0005739">
    <property type="term" value="C:mitochondrion"/>
    <property type="evidence" value="ECO:0007669"/>
    <property type="project" value="TreeGrafter"/>
</dbReference>
<feature type="repeat" description="PPR" evidence="3">
    <location>
        <begin position="209"/>
        <end position="243"/>
    </location>
</feature>
<dbReference type="InterPro" id="IPR011990">
    <property type="entry name" value="TPR-like_helical_dom_sf"/>
</dbReference>
<dbReference type="FunFam" id="1.25.40.10:FF:000253">
    <property type="entry name" value="Pentatricopeptide repeat-containing protein"/>
    <property type="match status" value="1"/>
</dbReference>
<dbReference type="PANTHER" id="PTHR45717:SF45">
    <property type="entry name" value="OS12G0527900 PROTEIN"/>
    <property type="match status" value="1"/>
</dbReference>
<proteinExistence type="inferred from homology"/>
<keyword evidence="5" id="KW-1185">Reference proteome</keyword>
<dbReference type="Pfam" id="PF13041">
    <property type="entry name" value="PPR_2"/>
    <property type="match status" value="1"/>
</dbReference>
<gene>
    <name evidence="4" type="ORF">DCAF_LOCUS19282</name>
</gene>
<feature type="repeat" description="PPR" evidence="3">
    <location>
        <begin position="349"/>
        <end position="383"/>
    </location>
</feature>
<evidence type="ECO:0008006" key="6">
    <source>
        <dbReference type="Google" id="ProtNLM"/>
    </source>
</evidence>
<keyword evidence="2" id="KW-0677">Repeat</keyword>
<dbReference type="NCBIfam" id="TIGR00756">
    <property type="entry name" value="PPR"/>
    <property type="match status" value="3"/>
</dbReference>
<evidence type="ECO:0000256" key="1">
    <source>
        <dbReference type="ARBA" id="ARBA00007626"/>
    </source>
</evidence>
<reference evidence="4 5" key="1">
    <citation type="submission" date="2024-01" db="EMBL/GenBank/DDBJ databases">
        <authorList>
            <person name="Waweru B."/>
        </authorList>
    </citation>
    <scope>NUCLEOTIDE SEQUENCE [LARGE SCALE GENOMIC DNA]</scope>
</reference>
<evidence type="ECO:0000256" key="2">
    <source>
        <dbReference type="ARBA" id="ARBA00022737"/>
    </source>
</evidence>
<dbReference type="FunFam" id="1.25.40.10:FF:000651">
    <property type="entry name" value="Pentatricopeptide repeat-containing protein mitochondrial"/>
    <property type="match status" value="1"/>
</dbReference>
<feature type="repeat" description="PPR" evidence="3">
    <location>
        <begin position="140"/>
        <end position="174"/>
    </location>
</feature>
<dbReference type="GO" id="GO:0003729">
    <property type="term" value="F:mRNA binding"/>
    <property type="evidence" value="ECO:0007669"/>
    <property type="project" value="UniProtKB-ARBA"/>
</dbReference>